<comment type="caution">
    <text evidence="2">The sequence shown here is derived from an EMBL/GenBank/DDBJ whole genome shotgun (WGS) entry which is preliminary data.</text>
</comment>
<evidence type="ECO:0000256" key="1">
    <source>
        <dbReference type="SAM" id="Phobius"/>
    </source>
</evidence>
<keyword evidence="1" id="KW-0812">Transmembrane</keyword>
<reference evidence="2 3" key="1">
    <citation type="submission" date="2019-03" db="EMBL/GenBank/DDBJ databases">
        <title>Rhodobacteraceae bacterium SM1902, a new member of the family Rhodobacteraceae isolated from Yantai.</title>
        <authorList>
            <person name="Sun Y."/>
        </authorList>
    </citation>
    <scope>NUCLEOTIDE SEQUENCE [LARGE SCALE GENOMIC DNA]</scope>
    <source>
        <strain evidence="2 3">SM1902</strain>
    </source>
</reference>
<keyword evidence="3" id="KW-1185">Reference proteome</keyword>
<dbReference type="RefSeq" id="WP_133343850.1">
    <property type="nucleotide sequence ID" value="NZ_SMZO01000046.1"/>
</dbReference>
<evidence type="ECO:0000313" key="3">
    <source>
        <dbReference type="Proteomes" id="UP000294562"/>
    </source>
</evidence>
<sequence>MKKLWAIVCVVGFTAFWTYGFIALSGVMGDRTTHGMTFVLCLLGLGAGLMGWVQVMRHAPRMSGRRAAARARLEEEFSDSLG</sequence>
<dbReference type="EMBL" id="SMZO01000046">
    <property type="protein sequence ID" value="TDL85327.1"/>
    <property type="molecule type" value="Genomic_DNA"/>
</dbReference>
<keyword evidence="1" id="KW-0472">Membrane</keyword>
<organism evidence="2 3">
    <name type="scientific">Meridianimarinicoccus aquatilis</name>
    <dbReference type="NCBI Taxonomy" id="2552766"/>
    <lineage>
        <taxon>Bacteria</taxon>
        <taxon>Pseudomonadati</taxon>
        <taxon>Pseudomonadota</taxon>
        <taxon>Alphaproteobacteria</taxon>
        <taxon>Rhodobacterales</taxon>
        <taxon>Paracoccaceae</taxon>
        <taxon>Meridianimarinicoccus</taxon>
    </lineage>
</organism>
<keyword evidence="1" id="KW-1133">Transmembrane helix</keyword>
<evidence type="ECO:0000313" key="2">
    <source>
        <dbReference type="EMBL" id="TDL85327.1"/>
    </source>
</evidence>
<accession>A0A4R6ANL1</accession>
<dbReference type="OrthoDB" id="7869559at2"/>
<protein>
    <submittedName>
        <fullName evidence="2">Uncharacterized protein</fullName>
    </submittedName>
</protein>
<name>A0A4R6ANL1_9RHOB</name>
<dbReference type="AlphaFoldDB" id="A0A4R6ANL1"/>
<gene>
    <name evidence="2" type="ORF">E2L05_15875</name>
</gene>
<dbReference type="Proteomes" id="UP000294562">
    <property type="component" value="Unassembled WGS sequence"/>
</dbReference>
<proteinExistence type="predicted"/>
<feature type="transmembrane region" description="Helical" evidence="1">
    <location>
        <begin position="36"/>
        <end position="56"/>
    </location>
</feature>